<dbReference type="PANTHER" id="PTHR31088">
    <property type="entry name" value="MEMBRANE-ASSOCIATED PROTEIN VIPP1, CHLOROPLASTIC"/>
    <property type="match status" value="1"/>
</dbReference>
<reference evidence="4 5" key="1">
    <citation type="submission" date="2016-10" db="EMBL/GenBank/DDBJ databases">
        <title>Paenibacillus species isolates.</title>
        <authorList>
            <person name="Beno S.M."/>
        </authorList>
    </citation>
    <scope>NUCLEOTIDE SEQUENCE [LARGE SCALE GENOMIC DNA]</scope>
    <source>
        <strain evidence="4 5">FSL H7-0744</strain>
    </source>
</reference>
<gene>
    <name evidence="4" type="ORF">BSK56_31325</name>
</gene>
<comment type="similarity">
    <text evidence="1">Belongs to the PspA/Vipp/IM30 family.</text>
</comment>
<comment type="caution">
    <text evidence="4">The sequence shown here is derived from an EMBL/GenBank/DDBJ whole genome shotgun (WGS) entry which is preliminary data.</text>
</comment>
<evidence type="ECO:0000313" key="4">
    <source>
        <dbReference type="EMBL" id="OMD37271.1"/>
    </source>
</evidence>
<dbReference type="RefSeq" id="WP_076114298.1">
    <property type="nucleotide sequence ID" value="NZ_MPTB01000070.1"/>
</dbReference>
<evidence type="ECO:0000256" key="1">
    <source>
        <dbReference type="ARBA" id="ARBA00043985"/>
    </source>
</evidence>
<dbReference type="Proteomes" id="UP000187412">
    <property type="component" value="Unassembled WGS sequence"/>
</dbReference>
<feature type="region of interest" description="Disordered" evidence="3">
    <location>
        <begin position="186"/>
        <end position="228"/>
    </location>
</feature>
<feature type="compositionally biased region" description="Basic and acidic residues" evidence="3">
    <location>
        <begin position="215"/>
        <end position="228"/>
    </location>
</feature>
<accession>A0ABX3GWW0</accession>
<sequence>MSIFQRITTLTKAAIHEGLNKLEDPILLTGQYLRELDDKITGAENKQREFKAAANVLERRISEYQILAERSEADAVKAMSEGNEPAARAAVMAKLRYLESEAECTAGLEETRQTLAALEVSIQSAKAEHERLKAKRTELAARARKAEELARQQAQNSGHPAYPGTRGHVINAGTASRGFERMEDKISEWEALAETSAHQSAEAADSPVNSAVEAELERLRSKKTDSSK</sequence>
<evidence type="ECO:0000256" key="2">
    <source>
        <dbReference type="SAM" id="Coils"/>
    </source>
</evidence>
<name>A0ABX3GWW0_PAEBO</name>
<protein>
    <recommendedName>
        <fullName evidence="6">Phage shock protein A</fullName>
    </recommendedName>
</protein>
<dbReference type="PANTHER" id="PTHR31088:SF6">
    <property type="entry name" value="PHAGE SHOCK PROTEIN A"/>
    <property type="match status" value="1"/>
</dbReference>
<evidence type="ECO:0000313" key="5">
    <source>
        <dbReference type="Proteomes" id="UP000187412"/>
    </source>
</evidence>
<proteinExistence type="inferred from homology"/>
<keyword evidence="2" id="KW-0175">Coiled coil</keyword>
<dbReference type="Pfam" id="PF04012">
    <property type="entry name" value="PspA_IM30"/>
    <property type="match status" value="1"/>
</dbReference>
<evidence type="ECO:0008006" key="6">
    <source>
        <dbReference type="Google" id="ProtNLM"/>
    </source>
</evidence>
<feature type="coiled-coil region" evidence="2">
    <location>
        <begin position="33"/>
        <end position="74"/>
    </location>
</feature>
<evidence type="ECO:0000256" key="3">
    <source>
        <dbReference type="SAM" id="MobiDB-lite"/>
    </source>
</evidence>
<dbReference type="EMBL" id="MPTB01000070">
    <property type="protein sequence ID" value="OMD37271.1"/>
    <property type="molecule type" value="Genomic_DNA"/>
</dbReference>
<keyword evidence="5" id="KW-1185">Reference proteome</keyword>
<dbReference type="InterPro" id="IPR007157">
    <property type="entry name" value="PspA_VIPP1"/>
</dbReference>
<feature type="region of interest" description="Disordered" evidence="3">
    <location>
        <begin position="150"/>
        <end position="171"/>
    </location>
</feature>
<organism evidence="4 5">
    <name type="scientific">Paenibacillus borealis</name>
    <dbReference type="NCBI Taxonomy" id="160799"/>
    <lineage>
        <taxon>Bacteria</taxon>
        <taxon>Bacillati</taxon>
        <taxon>Bacillota</taxon>
        <taxon>Bacilli</taxon>
        <taxon>Bacillales</taxon>
        <taxon>Paenibacillaceae</taxon>
        <taxon>Paenibacillus</taxon>
    </lineage>
</organism>